<feature type="binding site" evidence="4">
    <location>
        <position position="286"/>
    </location>
    <ligand>
        <name>Zn(2+)</name>
        <dbReference type="ChEBI" id="CHEBI:29105"/>
        <label>1</label>
    </ligand>
</feature>
<dbReference type="PANTHER" id="PTHR11347">
    <property type="entry name" value="CYCLIC NUCLEOTIDE PHOSPHODIESTERASE"/>
    <property type="match status" value="1"/>
</dbReference>
<evidence type="ECO:0000259" key="6">
    <source>
        <dbReference type="PROSITE" id="PS51845"/>
    </source>
</evidence>
<dbReference type="GO" id="GO:0007189">
    <property type="term" value="P:adenylate cyclase-activating G protein-coupled receptor signaling pathway"/>
    <property type="evidence" value="ECO:0007669"/>
    <property type="project" value="EnsemblFungi"/>
</dbReference>
<accession>G9A090</accession>
<feature type="binding site" evidence="4">
    <location>
        <position position="253"/>
    </location>
    <ligand>
        <name>Zn(2+)</name>
        <dbReference type="ChEBI" id="CHEBI:29105"/>
        <label>1</label>
    </ligand>
</feature>
<dbReference type="InterPro" id="IPR002073">
    <property type="entry name" value="PDEase_catalytic_dom"/>
</dbReference>
<evidence type="ECO:0000256" key="1">
    <source>
        <dbReference type="ARBA" id="ARBA00022723"/>
    </source>
</evidence>
<dbReference type="InterPro" id="IPR023088">
    <property type="entry name" value="PDEase"/>
</dbReference>
<keyword evidence="2 5" id="KW-0378">Hydrolase</keyword>
<feature type="domain" description="PDEase" evidence="6">
    <location>
        <begin position="169"/>
        <end position="511"/>
    </location>
</feature>
<dbReference type="OrthoDB" id="546632at2759"/>
<dbReference type="HOGENOM" id="CLU_028903_0_0_1"/>
<dbReference type="GeneID" id="11501606"/>
<proteinExistence type="inferred from homology"/>
<dbReference type="Pfam" id="PF00233">
    <property type="entry name" value="PDEase_I"/>
    <property type="match status" value="1"/>
</dbReference>
<sequence length="516" mass="59866">MSTLFLVGNVDRVRVKELFVRYRDVFDRTVEVEDVRSLFDRLYSDRLAACALEASEAAEDRWNYEEGVSLVVLESRAEVEPQVLDEMFRNFLPVFNLVSVCQDVDLKHLQKILERLPSEQVECCDRIRRMAHWMYYCPSKGCSSRIYSMVEQLQRVRRKGRRSIPGLIKNIDFNKLMVIPSELNRENYWRLLCTWAFQPHTLTTRELLYCAFILLQKLSADAGLVIPDNQLLLLLFTLEASYHQVNKFHNFKHAVDVMQATWQLCEHIVDDPMQTLLLSMAAIGHDIGHPGSNNMLLSKFGAPVARIYNEESVLENIHKDFFQELLSTHWQELLTISSSSKAHPNYDVISETILATDMALHADYVEKLKIIPKIADTNTLTSLIIKAADISNVTRPLEISAQWSCLITLEFNDCTLLQQHEENVVSRECNDDDESIHSDDEIYRCISNVRLLSPDDLVAKYPCIPRGQIFFIDTFAEQFFQELCEKIPHLEFLIENIRTNKKFWLEKLRTSPSKHN</sequence>
<keyword evidence="1 4" id="KW-0479">Metal-binding</keyword>
<protein>
    <recommendedName>
        <fullName evidence="5">Phosphodiesterase</fullName>
        <ecNumber evidence="5">3.1.4.-</ecNumber>
    </recommendedName>
</protein>
<reference evidence="7 8" key="1">
    <citation type="journal article" date="2011" name="Proc. Natl. Acad. Sci. U.S.A.">
        <title>Evolutionary erosion of yeast sex chromosomes by mating-type switching accidents.</title>
        <authorList>
            <person name="Gordon J.L."/>
            <person name="Armisen D."/>
            <person name="Proux-Wera E."/>
            <person name="Oheigeartaigh S.S."/>
            <person name="Byrne K.P."/>
            <person name="Wolfe K.H."/>
        </authorList>
    </citation>
    <scope>NUCLEOTIDE SEQUENCE [LARGE SCALE GENOMIC DNA]</scope>
    <source>
        <strain evidence="8">ATCC 10662 / CBS 1146 / NBRC 0425 / NCYC 2629 / NRRL Y-866</strain>
    </source>
</reference>
<dbReference type="PRINTS" id="PR00387">
    <property type="entry name" value="PDIESTERASE1"/>
</dbReference>
<feature type="binding site" evidence="4">
    <location>
        <position position="286"/>
    </location>
    <ligand>
        <name>Zn(2+)</name>
        <dbReference type="ChEBI" id="CHEBI:29105"/>
        <label>2</label>
    </ligand>
</feature>
<dbReference type="InterPro" id="IPR003607">
    <property type="entry name" value="HD/PDEase_dom"/>
</dbReference>
<comment type="similarity">
    <text evidence="5">Belongs to the cyclic nucleotide phosphodiesterase family.</text>
</comment>
<dbReference type="PROSITE" id="PS00126">
    <property type="entry name" value="PDEASE_I_1"/>
    <property type="match status" value="1"/>
</dbReference>
<dbReference type="Gene3D" id="1.10.1300.10">
    <property type="entry name" value="3'5'-cyclic nucleotide phosphodiesterase, catalytic domain"/>
    <property type="match status" value="1"/>
</dbReference>
<dbReference type="CDD" id="cd00077">
    <property type="entry name" value="HDc"/>
    <property type="match status" value="1"/>
</dbReference>
<evidence type="ECO:0000256" key="5">
    <source>
        <dbReference type="RuleBase" id="RU363067"/>
    </source>
</evidence>
<dbReference type="GO" id="GO:0046872">
    <property type="term" value="F:metal ion binding"/>
    <property type="evidence" value="ECO:0007669"/>
    <property type="project" value="UniProtKB-KW"/>
</dbReference>
<dbReference type="InParanoid" id="G9A090"/>
<feature type="binding site" evidence="4">
    <location>
        <position position="389"/>
    </location>
    <ligand>
        <name>Zn(2+)</name>
        <dbReference type="ChEBI" id="CHEBI:29105"/>
        <label>1</label>
    </ligand>
</feature>
<feature type="active site" description="Proton donor" evidence="3">
    <location>
        <position position="249"/>
    </location>
</feature>
<dbReference type="RefSeq" id="XP_003683495.1">
    <property type="nucleotide sequence ID" value="XM_003683447.1"/>
</dbReference>
<dbReference type="InterPro" id="IPR036971">
    <property type="entry name" value="PDEase_catalytic_dom_sf"/>
</dbReference>
<evidence type="ECO:0000313" key="7">
    <source>
        <dbReference type="EMBL" id="CCE94284.1"/>
    </source>
</evidence>
<dbReference type="KEGG" id="tdl:TDEL_0H04250"/>
<evidence type="ECO:0000256" key="3">
    <source>
        <dbReference type="PIRSR" id="PIRSR623088-1"/>
    </source>
</evidence>
<dbReference type="InterPro" id="IPR023174">
    <property type="entry name" value="PDEase_CS"/>
</dbReference>
<name>G9A090_TORDE</name>
<dbReference type="SMART" id="SM00471">
    <property type="entry name" value="HDc"/>
    <property type="match status" value="1"/>
</dbReference>
<dbReference type="SUPFAM" id="SSF109604">
    <property type="entry name" value="HD-domain/PDEase-like"/>
    <property type="match status" value="1"/>
</dbReference>
<evidence type="ECO:0000256" key="4">
    <source>
        <dbReference type="PIRSR" id="PIRSR623088-3"/>
    </source>
</evidence>
<dbReference type="FunCoup" id="G9A090">
    <property type="interactions" value="154"/>
</dbReference>
<dbReference type="Proteomes" id="UP000005627">
    <property type="component" value="Chromosome 8"/>
</dbReference>
<evidence type="ECO:0000313" key="8">
    <source>
        <dbReference type="Proteomes" id="UP000005627"/>
    </source>
</evidence>
<dbReference type="EMBL" id="HE616749">
    <property type="protein sequence ID" value="CCE94284.1"/>
    <property type="molecule type" value="Genomic_DNA"/>
</dbReference>
<dbReference type="STRING" id="1076872.G9A090"/>
<comment type="cofactor">
    <cofactor evidence="5">
        <name>a divalent metal cation</name>
        <dbReference type="ChEBI" id="CHEBI:60240"/>
    </cofactor>
    <text evidence="5">Binds 2 divalent metal cations per subunit. Site 1 may preferentially bind zinc ions, while site 2 has a preference for magnesium and/or manganese ions.</text>
</comment>
<evidence type="ECO:0000256" key="2">
    <source>
        <dbReference type="ARBA" id="ARBA00022801"/>
    </source>
</evidence>
<dbReference type="eggNOG" id="KOG3689">
    <property type="taxonomic scope" value="Eukaryota"/>
</dbReference>
<feature type="binding site" evidence="4">
    <location>
        <position position="285"/>
    </location>
    <ligand>
        <name>Zn(2+)</name>
        <dbReference type="ChEBI" id="CHEBI:29105"/>
        <label>1</label>
    </ligand>
</feature>
<dbReference type="GO" id="GO:0004115">
    <property type="term" value="F:3',5'-cyclic-AMP phosphodiesterase activity"/>
    <property type="evidence" value="ECO:0007669"/>
    <property type="project" value="EnsemblFungi"/>
</dbReference>
<gene>
    <name evidence="7" type="primary">TDEL0H04250</name>
    <name evidence="7" type="ORF">TDEL_0H04250</name>
</gene>
<dbReference type="PROSITE" id="PS51845">
    <property type="entry name" value="PDEASE_I_2"/>
    <property type="match status" value="1"/>
</dbReference>
<keyword evidence="8" id="KW-1185">Reference proteome</keyword>
<dbReference type="AlphaFoldDB" id="G9A090"/>
<dbReference type="EC" id="3.1.4.-" evidence="5"/>
<organism evidence="7 8">
    <name type="scientific">Torulaspora delbrueckii</name>
    <name type="common">Yeast</name>
    <name type="synonym">Candida colliculosa</name>
    <dbReference type="NCBI Taxonomy" id="4950"/>
    <lineage>
        <taxon>Eukaryota</taxon>
        <taxon>Fungi</taxon>
        <taxon>Dikarya</taxon>
        <taxon>Ascomycota</taxon>
        <taxon>Saccharomycotina</taxon>
        <taxon>Saccharomycetes</taxon>
        <taxon>Saccharomycetales</taxon>
        <taxon>Saccharomycetaceae</taxon>
        <taxon>Torulaspora</taxon>
    </lineage>
</organism>